<name>A0A428STM2_9HYPO</name>
<sequence length="126" mass="14161">MSKMRKSPEPHLADVESQVTADAAPKIQPNRPYAARGPSPRHSVEGLPTQDIDRQCQADIDLTVPPPGHLAVARETISRFATLDEQPPPPTYEPLHNITEGRPPPPTYEARHNIAEDQRWHFITHR</sequence>
<feature type="region of interest" description="Disordered" evidence="1">
    <location>
        <begin position="81"/>
        <end position="110"/>
    </location>
</feature>
<evidence type="ECO:0000313" key="2">
    <source>
        <dbReference type="EMBL" id="RSL93134.1"/>
    </source>
</evidence>
<accession>A0A428STM2</accession>
<organism evidence="2 3">
    <name type="scientific">Fusarium ambrosium</name>
    <dbReference type="NCBI Taxonomy" id="131363"/>
    <lineage>
        <taxon>Eukaryota</taxon>
        <taxon>Fungi</taxon>
        <taxon>Dikarya</taxon>
        <taxon>Ascomycota</taxon>
        <taxon>Pezizomycotina</taxon>
        <taxon>Sordariomycetes</taxon>
        <taxon>Hypocreomycetidae</taxon>
        <taxon>Hypocreales</taxon>
        <taxon>Nectriaceae</taxon>
        <taxon>Fusarium</taxon>
        <taxon>Fusarium solani species complex</taxon>
    </lineage>
</organism>
<reference evidence="2 3" key="1">
    <citation type="submission" date="2017-06" db="EMBL/GenBank/DDBJ databases">
        <title>Cmopartive genomic analysis of Ambrosia Fusariam Clade fungi.</title>
        <authorList>
            <person name="Stajich J.E."/>
            <person name="Carrillo J."/>
            <person name="Kijimoto T."/>
            <person name="Eskalen A."/>
            <person name="O'Donnell K."/>
            <person name="Kasson M."/>
        </authorList>
    </citation>
    <scope>NUCLEOTIDE SEQUENCE [LARGE SCALE GENOMIC DNA]</scope>
    <source>
        <strain evidence="2 3">NRRL 20438</strain>
    </source>
</reference>
<evidence type="ECO:0000256" key="1">
    <source>
        <dbReference type="SAM" id="MobiDB-lite"/>
    </source>
</evidence>
<feature type="region of interest" description="Disordered" evidence="1">
    <location>
        <begin position="1"/>
        <end position="55"/>
    </location>
</feature>
<dbReference type="AlphaFoldDB" id="A0A428STM2"/>
<proteinExistence type="predicted"/>
<dbReference type="EMBL" id="NIZV01000356">
    <property type="protein sequence ID" value="RSL93134.1"/>
    <property type="molecule type" value="Genomic_DNA"/>
</dbReference>
<gene>
    <name evidence="2" type="ORF">CDV31_014849</name>
</gene>
<evidence type="ECO:0000313" key="3">
    <source>
        <dbReference type="Proteomes" id="UP000288429"/>
    </source>
</evidence>
<keyword evidence="3" id="KW-1185">Reference proteome</keyword>
<comment type="caution">
    <text evidence="2">The sequence shown here is derived from an EMBL/GenBank/DDBJ whole genome shotgun (WGS) entry which is preliminary data.</text>
</comment>
<dbReference type="Proteomes" id="UP000288429">
    <property type="component" value="Unassembled WGS sequence"/>
</dbReference>
<feature type="compositionally biased region" description="Basic and acidic residues" evidence="1">
    <location>
        <begin position="1"/>
        <end position="14"/>
    </location>
</feature>
<protein>
    <submittedName>
        <fullName evidence="2">Uncharacterized protein</fullName>
    </submittedName>
</protein>